<reference evidence="2 3" key="1">
    <citation type="submission" date="2018-07" db="EMBL/GenBank/DDBJ databases">
        <title>Genomic Encyclopedia of Type Strains, Phase IV (KMG-IV): sequencing the most valuable type-strain genomes for metagenomic binning, comparative biology and taxonomic classification.</title>
        <authorList>
            <person name="Goeker M."/>
        </authorList>
    </citation>
    <scope>NUCLEOTIDE SEQUENCE [LARGE SCALE GENOMIC DNA]</scope>
    <source>
        <strain evidence="2 3">DSM 27016</strain>
    </source>
</reference>
<dbReference type="AlphaFoldDB" id="A0A369BE86"/>
<keyword evidence="3" id="KW-1185">Reference proteome</keyword>
<keyword evidence="1" id="KW-0175">Coiled coil</keyword>
<organism evidence="2 3">
    <name type="scientific">Anaerobacterium chartisolvens</name>
    <dbReference type="NCBI Taxonomy" id="1297424"/>
    <lineage>
        <taxon>Bacteria</taxon>
        <taxon>Bacillati</taxon>
        <taxon>Bacillota</taxon>
        <taxon>Clostridia</taxon>
        <taxon>Eubacteriales</taxon>
        <taxon>Oscillospiraceae</taxon>
        <taxon>Anaerobacterium</taxon>
    </lineage>
</organism>
<dbReference type="OrthoDB" id="2084440at2"/>
<dbReference type="RefSeq" id="WP_114296639.1">
    <property type="nucleotide sequence ID" value="NZ_QPJT01000004.1"/>
</dbReference>
<sequence length="106" mass="12096">MNESLNKKLAEMLGKMDEKVVKAKLNSALDMLKKGNTEDLAKKVNKMDKEDLMKKFNELDESKLKELNIDKDDLKQKISGADLEKLSQLIGENGDEIVKKIKDFIK</sequence>
<evidence type="ECO:0000313" key="3">
    <source>
        <dbReference type="Proteomes" id="UP000253034"/>
    </source>
</evidence>
<dbReference type="EMBL" id="QPJT01000004">
    <property type="protein sequence ID" value="RCX18787.1"/>
    <property type="molecule type" value="Genomic_DNA"/>
</dbReference>
<protein>
    <recommendedName>
        <fullName evidence="4">Membrane trafficking protein</fullName>
    </recommendedName>
</protein>
<evidence type="ECO:0000256" key="1">
    <source>
        <dbReference type="SAM" id="Coils"/>
    </source>
</evidence>
<accession>A0A369BE86</accession>
<feature type="coiled-coil region" evidence="1">
    <location>
        <begin position="57"/>
        <end position="84"/>
    </location>
</feature>
<proteinExistence type="predicted"/>
<gene>
    <name evidence="2" type="ORF">DFR58_10456</name>
</gene>
<comment type="caution">
    <text evidence="2">The sequence shown here is derived from an EMBL/GenBank/DDBJ whole genome shotgun (WGS) entry which is preliminary data.</text>
</comment>
<dbReference type="Proteomes" id="UP000253034">
    <property type="component" value="Unassembled WGS sequence"/>
</dbReference>
<evidence type="ECO:0000313" key="2">
    <source>
        <dbReference type="EMBL" id="RCX18787.1"/>
    </source>
</evidence>
<evidence type="ECO:0008006" key="4">
    <source>
        <dbReference type="Google" id="ProtNLM"/>
    </source>
</evidence>
<name>A0A369BE86_9FIRM</name>